<dbReference type="SUPFAM" id="SSF51430">
    <property type="entry name" value="NAD(P)-linked oxidoreductase"/>
    <property type="match status" value="1"/>
</dbReference>
<reference evidence="3 5" key="1">
    <citation type="journal article" date="2024" name="Science">
        <title>Giant polyketide synthase enzymes in the biosynthesis of giant marine polyether toxins.</title>
        <authorList>
            <person name="Fallon T.R."/>
            <person name="Shende V.V."/>
            <person name="Wierzbicki I.H."/>
            <person name="Pendleton A.L."/>
            <person name="Watervoot N.F."/>
            <person name="Auber R.P."/>
            <person name="Gonzalez D.J."/>
            <person name="Wisecaver J.H."/>
            <person name="Moore B.S."/>
        </authorList>
    </citation>
    <scope>NUCLEOTIDE SEQUENCE [LARGE SCALE GENOMIC DNA]</scope>
    <source>
        <strain evidence="3 5">12B1</strain>
    </source>
</reference>
<evidence type="ECO:0000259" key="2">
    <source>
        <dbReference type="Pfam" id="PF00248"/>
    </source>
</evidence>
<dbReference type="CDD" id="cd19094">
    <property type="entry name" value="AKR_Tas-like"/>
    <property type="match status" value="1"/>
</dbReference>
<accession>A0AB34J1X5</accession>
<evidence type="ECO:0000256" key="1">
    <source>
        <dbReference type="ARBA" id="ARBA00023002"/>
    </source>
</evidence>
<dbReference type="Proteomes" id="UP001515480">
    <property type="component" value="Unassembled WGS sequence"/>
</dbReference>
<comment type="caution">
    <text evidence="3">The sequence shown here is derived from an EMBL/GenBank/DDBJ whole genome shotgun (WGS) entry which is preliminary data.</text>
</comment>
<dbReference type="EMBL" id="JBGBPQ010000014">
    <property type="protein sequence ID" value="KAL1511530.1"/>
    <property type="molecule type" value="Genomic_DNA"/>
</dbReference>
<keyword evidence="1" id="KW-0560">Oxidoreductase</keyword>
<evidence type="ECO:0000313" key="5">
    <source>
        <dbReference type="Proteomes" id="UP001515480"/>
    </source>
</evidence>
<dbReference type="InterPro" id="IPR020471">
    <property type="entry name" value="AKR"/>
</dbReference>
<dbReference type="Pfam" id="PF00248">
    <property type="entry name" value="Aldo_ket_red"/>
    <property type="match status" value="1"/>
</dbReference>
<organism evidence="3 5">
    <name type="scientific">Prymnesium parvum</name>
    <name type="common">Toxic golden alga</name>
    <dbReference type="NCBI Taxonomy" id="97485"/>
    <lineage>
        <taxon>Eukaryota</taxon>
        <taxon>Haptista</taxon>
        <taxon>Haptophyta</taxon>
        <taxon>Prymnesiophyceae</taxon>
        <taxon>Prymnesiales</taxon>
        <taxon>Prymnesiaceae</taxon>
        <taxon>Prymnesium</taxon>
    </lineage>
</organism>
<dbReference type="PANTHER" id="PTHR43364:SF4">
    <property type="entry name" value="NAD(P)-LINKED OXIDOREDUCTASE SUPERFAMILY PROTEIN"/>
    <property type="match status" value="1"/>
</dbReference>
<dbReference type="InterPro" id="IPR036812">
    <property type="entry name" value="NAD(P)_OxRdtase_dom_sf"/>
</dbReference>
<dbReference type="InterPro" id="IPR050523">
    <property type="entry name" value="AKR_Detox_Biosynth"/>
</dbReference>
<dbReference type="Gene3D" id="3.20.20.100">
    <property type="entry name" value="NADP-dependent oxidoreductase domain"/>
    <property type="match status" value="1"/>
</dbReference>
<dbReference type="AlphaFoldDB" id="A0AB34J1X5"/>
<dbReference type="InterPro" id="IPR023210">
    <property type="entry name" value="NADP_OxRdtase_dom"/>
</dbReference>
<name>A0AB34J1X5_PRYPA</name>
<keyword evidence="5" id="KW-1185">Reference proteome</keyword>
<evidence type="ECO:0000313" key="4">
    <source>
        <dbReference type="EMBL" id="KAL1511530.1"/>
    </source>
</evidence>
<protein>
    <recommendedName>
        <fullName evidence="2">NADP-dependent oxidoreductase domain-containing protein</fullName>
    </recommendedName>
</protein>
<proteinExistence type="predicted"/>
<feature type="domain" description="NADP-dependent oxidoreductase" evidence="2">
    <location>
        <begin position="39"/>
        <end position="361"/>
    </location>
</feature>
<dbReference type="PRINTS" id="PR00069">
    <property type="entry name" value="ALDKETRDTASE"/>
</dbReference>
<dbReference type="GO" id="GO:0016491">
    <property type="term" value="F:oxidoreductase activity"/>
    <property type="evidence" value="ECO:0007669"/>
    <property type="project" value="UniProtKB-KW"/>
</dbReference>
<gene>
    <name evidence="3" type="ORF">AB1Y20_006314</name>
    <name evidence="4" type="ORF">AB1Y20_006326</name>
</gene>
<dbReference type="PANTHER" id="PTHR43364">
    <property type="entry name" value="NADH-SPECIFIC METHYLGLYOXAL REDUCTASE-RELATED"/>
    <property type="match status" value="1"/>
</dbReference>
<evidence type="ECO:0000313" key="3">
    <source>
        <dbReference type="EMBL" id="KAL1511518.1"/>
    </source>
</evidence>
<dbReference type="EMBL" id="JBGBPQ010000014">
    <property type="protein sequence ID" value="KAL1511518.1"/>
    <property type="molecule type" value="Genomic_DNA"/>
</dbReference>
<sequence>MLALLLSPMPAAALVGVTTSGMTQRRLGNTDLLVSSCALGGMTWGAQNTDDEAAEQLAFAFDMGVNFVDTAEGYPIAMCAETQGKTDRAIAKWLRSSKVPRDQVVISTKVCGYNDRYTWFRRSGDGTQLSRSQIIESVDDSLKRLGVEYVDLLQFHWPERYVGLTGVGQRLVAKERSRGETPILEQCEALDELVKDGKIRHWGLSNENADGLAEFRKAAAAIGLAPPACMQNAYSLLQRGDEVSLVPDLLEDPKEAPCSYIAYSPLAAGVLSGKYSARAKPAKRSRLKIFKSYEESFKATMGPAAVDAYMQVARKHGLTPSQLALAHCNSRDFVTSTIIGATTKTQLAENLAAFQYEWSQELEDDVHNVYMRFPDPWKVQVAGGG</sequence>